<feature type="region of interest" description="Disordered" evidence="4">
    <location>
        <begin position="404"/>
        <end position="437"/>
    </location>
</feature>
<dbReference type="CDD" id="cd01185">
    <property type="entry name" value="INTN1_C_like"/>
    <property type="match status" value="1"/>
</dbReference>
<sequence length="437" mass="50382">MVCSHESLTTNIYIDMTITIRQKALANDNISLYLDIYDGGKRKFEFLSLYLLPEVDAETKARNEETLQRAHQIRAERILHPETIPEVGHLMIVKEIPNDESPEVLDWIQTYIDWMSDNTDYSKAIVDQSKYLKYLMSEFLANKRRPHITLRKFDKAWFKAFFLWLKNDYVPQKYVRVEAKPLCEGSLHNVQQRIVTVFNKAVKFGKLKANPFYQLEKSDIFPKPKASHKQYLTPDELKRFMASDERSPGVAETQRAFGFACLTGLRISDIKALRWSDIKRNKETNTLVIVQKKTKALNAVPIGNTALSWMPPKGDDDFVFHLPAKANVDAALKRIAKKVDIEKNISFHCARHTFGILVQAVTGNIETTKKLMGHKSLKSTAIYADVLTNEKVKAVDNTKKAFRGRKQREENKQIPRTKRTAATNTHPRRITFLQDNK</sequence>
<evidence type="ECO:0000313" key="6">
    <source>
        <dbReference type="EMBL" id="QUT45585.1"/>
    </source>
</evidence>
<evidence type="ECO:0000313" key="7">
    <source>
        <dbReference type="Proteomes" id="UP000679226"/>
    </source>
</evidence>
<evidence type="ECO:0000256" key="1">
    <source>
        <dbReference type="ARBA" id="ARBA00008857"/>
    </source>
</evidence>
<dbReference type="AlphaFoldDB" id="A0A975KHG8"/>
<dbReference type="InterPro" id="IPR010998">
    <property type="entry name" value="Integrase_recombinase_N"/>
</dbReference>
<accession>A0A975KHG8</accession>
<dbReference type="Pfam" id="PF17293">
    <property type="entry name" value="Arm-DNA-bind_5"/>
    <property type="match status" value="1"/>
</dbReference>
<organism evidence="6 7">
    <name type="scientific">Bacteroides eggerthii</name>
    <dbReference type="NCBI Taxonomy" id="28111"/>
    <lineage>
        <taxon>Bacteria</taxon>
        <taxon>Pseudomonadati</taxon>
        <taxon>Bacteroidota</taxon>
        <taxon>Bacteroidia</taxon>
        <taxon>Bacteroidales</taxon>
        <taxon>Bacteroidaceae</taxon>
        <taxon>Bacteroides</taxon>
    </lineage>
</organism>
<evidence type="ECO:0000256" key="4">
    <source>
        <dbReference type="SAM" id="MobiDB-lite"/>
    </source>
</evidence>
<dbReference type="GO" id="GO:0006310">
    <property type="term" value="P:DNA recombination"/>
    <property type="evidence" value="ECO:0007669"/>
    <property type="project" value="UniProtKB-KW"/>
</dbReference>
<dbReference type="Pfam" id="PF13102">
    <property type="entry name" value="Phage_int_SAM_5"/>
    <property type="match status" value="1"/>
</dbReference>
<dbReference type="GO" id="GO:0003677">
    <property type="term" value="F:DNA binding"/>
    <property type="evidence" value="ECO:0007669"/>
    <property type="project" value="UniProtKB-KW"/>
</dbReference>
<dbReference type="PANTHER" id="PTHR30349:SF64">
    <property type="entry name" value="PROPHAGE INTEGRASE INTD-RELATED"/>
    <property type="match status" value="1"/>
</dbReference>
<dbReference type="InterPro" id="IPR025269">
    <property type="entry name" value="SAM-like_dom"/>
</dbReference>
<dbReference type="Proteomes" id="UP000679226">
    <property type="component" value="Chromosome"/>
</dbReference>
<keyword evidence="3" id="KW-0233">DNA recombination</keyword>
<dbReference type="Gene3D" id="1.10.443.10">
    <property type="entry name" value="Intergrase catalytic core"/>
    <property type="match status" value="1"/>
</dbReference>
<protein>
    <submittedName>
        <fullName evidence="6">Phage integrase family protein</fullName>
    </submittedName>
</protein>
<dbReference type="PANTHER" id="PTHR30349">
    <property type="entry name" value="PHAGE INTEGRASE-RELATED"/>
    <property type="match status" value="1"/>
</dbReference>
<dbReference type="InterPro" id="IPR011010">
    <property type="entry name" value="DNA_brk_join_enz"/>
</dbReference>
<keyword evidence="2" id="KW-0238">DNA-binding</keyword>
<evidence type="ECO:0000256" key="2">
    <source>
        <dbReference type="ARBA" id="ARBA00023125"/>
    </source>
</evidence>
<gene>
    <name evidence="6" type="ORF">INE88_02407</name>
</gene>
<feature type="domain" description="Tyr recombinase" evidence="5">
    <location>
        <begin position="227"/>
        <end position="397"/>
    </location>
</feature>
<dbReference type="InterPro" id="IPR035386">
    <property type="entry name" value="Arm-DNA-bind_5"/>
</dbReference>
<dbReference type="SUPFAM" id="SSF56349">
    <property type="entry name" value="DNA breaking-rejoining enzymes"/>
    <property type="match status" value="1"/>
</dbReference>
<evidence type="ECO:0000259" key="5">
    <source>
        <dbReference type="PROSITE" id="PS51898"/>
    </source>
</evidence>
<dbReference type="GO" id="GO:0015074">
    <property type="term" value="P:DNA integration"/>
    <property type="evidence" value="ECO:0007669"/>
    <property type="project" value="InterPro"/>
</dbReference>
<dbReference type="InterPro" id="IPR002104">
    <property type="entry name" value="Integrase_catalytic"/>
</dbReference>
<dbReference type="PROSITE" id="PS51898">
    <property type="entry name" value="TYR_RECOMBINASE"/>
    <property type="match status" value="1"/>
</dbReference>
<dbReference type="Pfam" id="PF00589">
    <property type="entry name" value="Phage_integrase"/>
    <property type="match status" value="1"/>
</dbReference>
<reference evidence="6" key="1">
    <citation type="journal article" date="2021" name="PLoS Genet.">
        <title>Mobile Type VI secretion system loci of the gut Bacteroidales display extensive intra-ecosystem transfer, multi-species spread and geographical clustering.</title>
        <authorList>
            <person name="Garcia-Bayona L."/>
            <person name="Coyne M.J."/>
            <person name="Comstock L.E."/>
        </authorList>
    </citation>
    <scope>NUCLEOTIDE SEQUENCE</scope>
    <source>
        <strain evidence="6">CL11T00C20</strain>
    </source>
</reference>
<comment type="similarity">
    <text evidence="1">Belongs to the 'phage' integrase family.</text>
</comment>
<dbReference type="InterPro" id="IPR050090">
    <property type="entry name" value="Tyrosine_recombinase_XerCD"/>
</dbReference>
<dbReference type="EMBL" id="CP072227">
    <property type="protein sequence ID" value="QUT45585.1"/>
    <property type="molecule type" value="Genomic_DNA"/>
</dbReference>
<name>A0A975KHG8_9BACE</name>
<dbReference type="KEGG" id="beg:INE88_02407"/>
<evidence type="ECO:0000256" key="3">
    <source>
        <dbReference type="ARBA" id="ARBA00023172"/>
    </source>
</evidence>
<dbReference type="Gene3D" id="1.10.150.130">
    <property type="match status" value="1"/>
</dbReference>
<dbReference type="InterPro" id="IPR013762">
    <property type="entry name" value="Integrase-like_cat_sf"/>
</dbReference>
<proteinExistence type="inferred from homology"/>